<dbReference type="PRINTS" id="PR00088">
    <property type="entry name" value="HAEMOXYGNASE"/>
</dbReference>
<dbReference type="GO" id="GO:0046872">
    <property type="term" value="F:metal ion binding"/>
    <property type="evidence" value="ECO:0007669"/>
    <property type="project" value="UniProtKB-KW"/>
</dbReference>
<organism evidence="9 10">
    <name type="scientific">Aphanomyces astaci</name>
    <name type="common">Crayfish plague agent</name>
    <dbReference type="NCBI Taxonomy" id="112090"/>
    <lineage>
        <taxon>Eukaryota</taxon>
        <taxon>Sar</taxon>
        <taxon>Stramenopiles</taxon>
        <taxon>Oomycota</taxon>
        <taxon>Saprolegniomycetes</taxon>
        <taxon>Saprolegniales</taxon>
        <taxon>Verrucalvaceae</taxon>
        <taxon>Aphanomyces</taxon>
    </lineage>
</organism>
<dbReference type="PANTHER" id="PTHR10720">
    <property type="entry name" value="HEME OXYGENASE"/>
    <property type="match status" value="1"/>
</dbReference>
<dbReference type="SUPFAM" id="SSF48613">
    <property type="entry name" value="Heme oxygenase-like"/>
    <property type="match status" value="1"/>
</dbReference>
<dbReference type="InterPro" id="IPR016084">
    <property type="entry name" value="Haem_Oase-like_multi-hlx"/>
</dbReference>
<protein>
    <recommendedName>
        <fullName evidence="2">heme oxygenase (biliverdin-producing)</fullName>
        <ecNumber evidence="2">1.14.14.18</ecNumber>
    </recommendedName>
</protein>
<evidence type="ECO:0000256" key="2">
    <source>
        <dbReference type="ARBA" id="ARBA00012360"/>
    </source>
</evidence>
<dbReference type="EC" id="1.14.14.18" evidence="2"/>
<comment type="caution">
    <text evidence="9">The sequence shown here is derived from an EMBL/GenBank/DDBJ whole genome shotgun (WGS) entry which is preliminary data.</text>
</comment>
<dbReference type="InterPro" id="IPR002051">
    <property type="entry name" value="Haem_Oase"/>
</dbReference>
<dbReference type="GO" id="GO:0042167">
    <property type="term" value="P:heme catabolic process"/>
    <property type="evidence" value="ECO:0007669"/>
    <property type="project" value="TreeGrafter"/>
</dbReference>
<dbReference type="Proteomes" id="UP000285430">
    <property type="component" value="Unassembled WGS sequence"/>
</dbReference>
<name>A0A3R6YNE1_APHAT</name>
<comment type="similarity">
    <text evidence="1">Belongs to the heme oxygenase family.</text>
</comment>
<dbReference type="GO" id="GO:0006979">
    <property type="term" value="P:response to oxidative stress"/>
    <property type="evidence" value="ECO:0007669"/>
    <property type="project" value="TreeGrafter"/>
</dbReference>
<feature type="compositionally biased region" description="Polar residues" evidence="8">
    <location>
        <begin position="8"/>
        <end position="18"/>
    </location>
</feature>
<evidence type="ECO:0000256" key="8">
    <source>
        <dbReference type="SAM" id="MobiDB-lite"/>
    </source>
</evidence>
<evidence type="ECO:0000313" key="9">
    <source>
        <dbReference type="EMBL" id="RHZ19823.1"/>
    </source>
</evidence>
<dbReference type="GO" id="GO:0004392">
    <property type="term" value="F:heme oxygenase (decyclizing) activity"/>
    <property type="evidence" value="ECO:0007669"/>
    <property type="project" value="UniProtKB-EC"/>
</dbReference>
<evidence type="ECO:0000256" key="6">
    <source>
        <dbReference type="ARBA" id="ARBA00023004"/>
    </source>
</evidence>
<dbReference type="InterPro" id="IPR016053">
    <property type="entry name" value="Haem_Oase-like"/>
</dbReference>
<evidence type="ECO:0000313" key="10">
    <source>
        <dbReference type="Proteomes" id="UP000285430"/>
    </source>
</evidence>
<proteinExistence type="inferred from homology"/>
<sequence length="730" mass="80545">MEYAGFHSPNTHHASTSAMDPPMKEDPSPEPASVEENCPAFASGCPFASSKEKAAAPSLSECPFFAQGCPFKGIHDVQNLYTTLESSIPASHQKDGSPPNVLSMFKFIHDESAKKKGEIGTACPVFATTCPFKTIMVNGRALVDELDVRTWAIFADEEGDKCPVGGGHLADDLKYGTKQSHREAENVHFVREFVKGRINQDIYKVMVAMLYYIYSDLEAHLRSAAAANDPIFTPLHFPVELERQAALELDLAYYYGPSWRSAIPPPTTATQEYLARLAFIRKSSPSLLVAHAYTRYMGDLSGGQILKRTAIKAMGLMDGHGTAFYDFHNITTSHKAFKDMYRRTLNSLPATHDVSEQLVHEANVAFLLNMKVFEELDVLGGFNTPDNQQAEALVRRRSQQQQKMTREGTDVTKKGGPVCPFANMLGQPGIKELAIKYHGDDLTADEFAQLKAQVDAIRNAQWRRNYVVSMAVVGVAIGVGVWLRMSSALWAGRSAGATAESDDDDRVAPTEDVAEVAQRKAHWEAKAAVKRERLGQLEQQDVADLVKSAMQTVGAEGVLKLLIAKKAKRVEEAKAIAAAAAKAAKEAAEAAKHPNTEGVGGNEGKVTVKGVAVETEAKVKGEFGGRERTSIARDEVFERDGVDLGYLRNIARRLTVMGEFDETRDDWGYQTTDAAGVERYLRLFASAQSFELQVLWMLLALECMQRARVSFHQFDEFKGAMRELHERERL</sequence>
<feature type="region of interest" description="Disordered" evidence="8">
    <location>
        <begin position="1"/>
        <end position="35"/>
    </location>
</feature>
<evidence type="ECO:0000256" key="5">
    <source>
        <dbReference type="ARBA" id="ARBA00023002"/>
    </source>
</evidence>
<dbReference type="GO" id="GO:0020037">
    <property type="term" value="F:heme binding"/>
    <property type="evidence" value="ECO:0007669"/>
    <property type="project" value="TreeGrafter"/>
</dbReference>
<evidence type="ECO:0000256" key="3">
    <source>
        <dbReference type="ARBA" id="ARBA00022617"/>
    </source>
</evidence>
<dbReference type="InterPro" id="IPR018207">
    <property type="entry name" value="Haem_oxygenase_CS"/>
</dbReference>
<dbReference type="PANTHER" id="PTHR10720:SF0">
    <property type="entry name" value="HEME OXYGENASE"/>
    <property type="match status" value="1"/>
</dbReference>
<evidence type="ECO:0000256" key="7">
    <source>
        <dbReference type="ARBA" id="ARBA00048328"/>
    </source>
</evidence>
<evidence type="ECO:0000256" key="1">
    <source>
        <dbReference type="ARBA" id="ARBA00006134"/>
    </source>
</evidence>
<reference evidence="9 10" key="1">
    <citation type="submission" date="2018-08" db="EMBL/GenBank/DDBJ databases">
        <title>Aphanomyces genome sequencing and annotation.</title>
        <authorList>
            <person name="Minardi D."/>
            <person name="Oidtmann B."/>
            <person name="Van Der Giezen M."/>
            <person name="Studholme D.J."/>
        </authorList>
    </citation>
    <scope>NUCLEOTIDE SEQUENCE [LARGE SCALE GENOMIC DNA]</scope>
    <source>
        <strain evidence="9 10">Da</strain>
    </source>
</reference>
<keyword evidence="6" id="KW-0408">Iron</keyword>
<dbReference type="EMBL" id="QUTH01003369">
    <property type="protein sequence ID" value="RHZ19823.1"/>
    <property type="molecule type" value="Genomic_DNA"/>
</dbReference>
<dbReference type="GO" id="GO:0006788">
    <property type="term" value="P:heme oxidation"/>
    <property type="evidence" value="ECO:0007669"/>
    <property type="project" value="InterPro"/>
</dbReference>
<keyword evidence="5" id="KW-0560">Oxidoreductase</keyword>
<keyword evidence="3" id="KW-0349">Heme</keyword>
<keyword evidence="4" id="KW-0479">Metal-binding</keyword>
<comment type="catalytic activity">
    <reaction evidence="7">
        <text>heme b + 3 reduced [NADPH--hemoprotein reductase] + 3 O2 = biliverdin IXalpha + CO + Fe(2+) + 3 oxidized [NADPH--hemoprotein reductase] + 3 H2O + H(+)</text>
        <dbReference type="Rhea" id="RHEA:21764"/>
        <dbReference type="Rhea" id="RHEA-COMP:11964"/>
        <dbReference type="Rhea" id="RHEA-COMP:11965"/>
        <dbReference type="ChEBI" id="CHEBI:15377"/>
        <dbReference type="ChEBI" id="CHEBI:15378"/>
        <dbReference type="ChEBI" id="CHEBI:15379"/>
        <dbReference type="ChEBI" id="CHEBI:17245"/>
        <dbReference type="ChEBI" id="CHEBI:29033"/>
        <dbReference type="ChEBI" id="CHEBI:57618"/>
        <dbReference type="ChEBI" id="CHEBI:57991"/>
        <dbReference type="ChEBI" id="CHEBI:58210"/>
        <dbReference type="ChEBI" id="CHEBI:60344"/>
        <dbReference type="EC" id="1.14.14.18"/>
    </reaction>
</comment>
<dbReference type="PROSITE" id="PS00593">
    <property type="entry name" value="HEME_OXYGENASE"/>
    <property type="match status" value="1"/>
</dbReference>
<gene>
    <name evidence="9" type="ORF">DYB37_005140</name>
</gene>
<accession>A0A3R6YNE1</accession>
<dbReference type="AlphaFoldDB" id="A0A3R6YNE1"/>
<dbReference type="Gene3D" id="1.20.910.10">
    <property type="entry name" value="Heme oxygenase-like"/>
    <property type="match status" value="1"/>
</dbReference>
<dbReference type="VEuPathDB" id="FungiDB:H257_04536"/>
<dbReference type="Pfam" id="PF01126">
    <property type="entry name" value="Heme_oxygenase"/>
    <property type="match status" value="1"/>
</dbReference>
<dbReference type="CDD" id="cd19165">
    <property type="entry name" value="HemeO"/>
    <property type="match status" value="1"/>
</dbReference>
<evidence type="ECO:0000256" key="4">
    <source>
        <dbReference type="ARBA" id="ARBA00022723"/>
    </source>
</evidence>